<dbReference type="NCBIfam" id="NF005559">
    <property type="entry name" value="PRK07231.1"/>
    <property type="match status" value="1"/>
</dbReference>
<evidence type="ECO:0000313" key="3">
    <source>
        <dbReference type="EMBL" id="AYV57412.1"/>
    </source>
</evidence>
<dbReference type="NCBIfam" id="NF009466">
    <property type="entry name" value="PRK12826.1-2"/>
    <property type="match status" value="1"/>
</dbReference>
<proteinExistence type="inferred from homology"/>
<dbReference type="PRINTS" id="PR00080">
    <property type="entry name" value="SDRFAMILY"/>
</dbReference>
<sequence>MFSEKTIVITGSARGIGKVSAKNFILKNATVIVSDLDSVQIEKTIEELRSLNRGKVLGKVCDVKDKNQVKELAEFAFKETGKIDVWVNNAGIIKDDLLLRMSEEKWDDVFDVNLKGAFLGTQAAAKYMMKKEYGRIINIGSVSGFYGNGGQSNYSSAKAGLMALTKSSARELASRNITVNCVASGFIDNDFAAGVPKEVRERVLDTIPLKISRNPEEAISSAIHFLASDEADWITGATLRVDGGMMIGF</sequence>
<dbReference type="PANTHER" id="PTHR42879:SF2">
    <property type="entry name" value="3-OXOACYL-[ACYL-CARRIER-PROTEIN] REDUCTASE FABG"/>
    <property type="match status" value="1"/>
</dbReference>
<gene>
    <name evidence="3" type="ORF">EFP84_06185</name>
</gene>
<evidence type="ECO:0000313" key="4">
    <source>
        <dbReference type="Proteomes" id="UP000276407"/>
    </source>
</evidence>
<dbReference type="GO" id="GO:0047936">
    <property type="term" value="F:glucose 1-dehydrogenase [NAD(P)+] activity"/>
    <property type="evidence" value="ECO:0007669"/>
    <property type="project" value="UniProtKB-EC"/>
</dbReference>
<dbReference type="InterPro" id="IPR050259">
    <property type="entry name" value="SDR"/>
</dbReference>
<dbReference type="AlphaFoldDB" id="A0A2M9XLP2"/>
<dbReference type="InterPro" id="IPR002347">
    <property type="entry name" value="SDR_fam"/>
</dbReference>
<comment type="similarity">
    <text evidence="1">Belongs to the short-chain dehydrogenases/reductases (SDR) family.</text>
</comment>
<dbReference type="Gene3D" id="3.40.50.720">
    <property type="entry name" value="NAD(P)-binding Rossmann-like Domain"/>
    <property type="match status" value="1"/>
</dbReference>
<evidence type="ECO:0000256" key="2">
    <source>
        <dbReference type="ARBA" id="ARBA00023002"/>
    </source>
</evidence>
<name>A0A2M9XLP2_9LEPT</name>
<evidence type="ECO:0000256" key="1">
    <source>
        <dbReference type="ARBA" id="ARBA00006484"/>
    </source>
</evidence>
<organism evidence="3 4">
    <name type="scientific">Leptospira kmetyi</name>
    <dbReference type="NCBI Taxonomy" id="408139"/>
    <lineage>
        <taxon>Bacteria</taxon>
        <taxon>Pseudomonadati</taxon>
        <taxon>Spirochaetota</taxon>
        <taxon>Spirochaetia</taxon>
        <taxon>Leptospirales</taxon>
        <taxon>Leptospiraceae</taxon>
        <taxon>Leptospira</taxon>
    </lineage>
</organism>
<keyword evidence="2 3" id="KW-0560">Oxidoreductase</keyword>
<dbReference type="EMBL" id="CP033614">
    <property type="protein sequence ID" value="AYV57412.1"/>
    <property type="molecule type" value="Genomic_DNA"/>
</dbReference>
<dbReference type="PANTHER" id="PTHR42879">
    <property type="entry name" value="3-OXOACYL-(ACYL-CARRIER-PROTEIN) REDUCTASE"/>
    <property type="match status" value="1"/>
</dbReference>
<dbReference type="Pfam" id="PF13561">
    <property type="entry name" value="adh_short_C2"/>
    <property type="match status" value="1"/>
</dbReference>
<dbReference type="FunFam" id="3.40.50.720:FF:000173">
    <property type="entry name" value="3-oxoacyl-[acyl-carrier protein] reductase"/>
    <property type="match status" value="1"/>
</dbReference>
<dbReference type="OrthoDB" id="9803333at2"/>
<dbReference type="EC" id="1.1.1.47" evidence="3"/>
<accession>A0A2M9XLP2</accession>
<dbReference type="SUPFAM" id="SSF51735">
    <property type="entry name" value="NAD(P)-binding Rossmann-fold domains"/>
    <property type="match status" value="1"/>
</dbReference>
<protein>
    <submittedName>
        <fullName evidence="3">Glucose 1-dehydrogenase</fullName>
        <ecNumber evidence="3">1.1.1.47</ecNumber>
    </submittedName>
</protein>
<dbReference type="Proteomes" id="UP000276407">
    <property type="component" value="Chromosome 1"/>
</dbReference>
<dbReference type="InterPro" id="IPR036291">
    <property type="entry name" value="NAD(P)-bd_dom_sf"/>
</dbReference>
<reference evidence="3 4" key="1">
    <citation type="submission" date="2018-11" db="EMBL/GenBank/DDBJ databases">
        <title>Complete genome sequence of Leptospira kmetyi isolate LS 001/16 from soil sample associated with a leptospirosis patient in Kelantan.</title>
        <authorList>
            <person name="Muhammad Yusoff F."/>
            <person name="Muhammad Yusoff S."/>
            <person name="Ahmad M.N."/>
            <person name="Yusof N.Y."/>
            <person name="Aziah I."/>
        </authorList>
    </citation>
    <scope>NUCLEOTIDE SEQUENCE [LARGE SCALE GENOMIC DNA]</scope>
    <source>
        <strain evidence="3 4">LS 001/16</strain>
    </source>
</reference>
<dbReference type="KEGG" id="lkm:EFP84_06185"/>
<dbReference type="RefSeq" id="WP_040913518.1">
    <property type="nucleotide sequence ID" value="NZ_CP033614.1"/>
</dbReference>
<dbReference type="PRINTS" id="PR00081">
    <property type="entry name" value="GDHRDH"/>
</dbReference>